<evidence type="ECO:0000313" key="2">
    <source>
        <dbReference type="EMBL" id="QNA46553.1"/>
    </source>
</evidence>
<dbReference type="PANTHER" id="PTHR41913:SF1">
    <property type="entry name" value="DUF1684 DOMAIN-CONTAINING PROTEIN"/>
    <property type="match status" value="1"/>
</dbReference>
<proteinExistence type="predicted"/>
<dbReference type="AlphaFoldDB" id="A0A7G5XM50"/>
<keyword evidence="3" id="KW-1185">Reference proteome</keyword>
<dbReference type="RefSeq" id="WP_182806445.1">
    <property type="nucleotide sequence ID" value="NZ_CP060007.1"/>
</dbReference>
<dbReference type="PANTHER" id="PTHR41913">
    <property type="entry name" value="DUF1684 DOMAIN-CONTAINING PROTEIN"/>
    <property type="match status" value="1"/>
</dbReference>
<dbReference type="InterPro" id="IPR012467">
    <property type="entry name" value="DUF1684"/>
</dbReference>
<dbReference type="Proteomes" id="UP000515344">
    <property type="component" value="Chromosome"/>
</dbReference>
<evidence type="ECO:0000256" key="1">
    <source>
        <dbReference type="SAM" id="SignalP"/>
    </source>
</evidence>
<reference evidence="3" key="1">
    <citation type="submission" date="2020-08" db="EMBL/GenBank/DDBJ databases">
        <title>Lacibacter sp. S13-6-6 genome sequencing.</title>
        <authorList>
            <person name="Jin L."/>
        </authorList>
    </citation>
    <scope>NUCLEOTIDE SEQUENCE [LARGE SCALE GENOMIC DNA]</scope>
    <source>
        <strain evidence="3">S13-6-6</strain>
    </source>
</reference>
<dbReference type="KEGG" id="lacs:H4075_10390"/>
<gene>
    <name evidence="2" type="ORF">H4075_10390</name>
</gene>
<accession>A0A7G5XM50</accession>
<dbReference type="EMBL" id="CP060007">
    <property type="protein sequence ID" value="QNA46553.1"/>
    <property type="molecule type" value="Genomic_DNA"/>
</dbReference>
<organism evidence="2 3">
    <name type="scientific">Lacibacter sediminis</name>
    <dbReference type="NCBI Taxonomy" id="2760713"/>
    <lineage>
        <taxon>Bacteria</taxon>
        <taxon>Pseudomonadati</taxon>
        <taxon>Bacteroidota</taxon>
        <taxon>Chitinophagia</taxon>
        <taxon>Chitinophagales</taxon>
        <taxon>Chitinophagaceae</taxon>
        <taxon>Lacibacter</taxon>
    </lineage>
</organism>
<feature type="signal peptide" evidence="1">
    <location>
        <begin position="1"/>
        <end position="15"/>
    </location>
</feature>
<feature type="chain" id="PRO_5029003987" evidence="1">
    <location>
        <begin position="16"/>
        <end position="192"/>
    </location>
</feature>
<name>A0A7G5XM50_9BACT</name>
<protein>
    <submittedName>
        <fullName evidence="2">DUF1684 domain-containing protein</fullName>
    </submittedName>
</protein>
<evidence type="ECO:0000313" key="3">
    <source>
        <dbReference type="Proteomes" id="UP000515344"/>
    </source>
</evidence>
<sequence length="192" mass="22373">MRFCLLFLAFLPCFAFTQTSYEDSLNLFLKKYVADHEVVTGNDKQKMKFYPVQQQYRINAVFERKENSPWFMMSTSGNTKQQYRVYGIIRFNIYDTAVALHIYQSRSLMSSEKYKEHLFIPFTDLTSGRETYGGGRYIDLNISDISNNTYVIDFNKAYNPYCAYTTGYNCPIPPKENDLAVAIKAGELNYTK</sequence>
<dbReference type="Pfam" id="PF07920">
    <property type="entry name" value="DUF1684"/>
    <property type="match status" value="1"/>
</dbReference>
<keyword evidence="1" id="KW-0732">Signal</keyword>